<protein>
    <submittedName>
        <fullName evidence="1">Uncharacterized protein</fullName>
    </submittedName>
</protein>
<comment type="caution">
    <text evidence="1">The sequence shown here is derived from an EMBL/GenBank/DDBJ whole genome shotgun (WGS) entry which is preliminary data.</text>
</comment>
<accession>A0ABW4B707</accession>
<keyword evidence="2" id="KW-1185">Reference proteome</keyword>
<organism evidence="1 2">
    <name type="scientific">Lacticaseibacillus jixianensis</name>
    <dbReference type="NCBI Taxonomy" id="2486012"/>
    <lineage>
        <taxon>Bacteria</taxon>
        <taxon>Bacillati</taxon>
        <taxon>Bacillota</taxon>
        <taxon>Bacilli</taxon>
        <taxon>Lactobacillales</taxon>
        <taxon>Lactobacillaceae</taxon>
        <taxon>Lacticaseibacillus</taxon>
    </lineage>
</organism>
<evidence type="ECO:0000313" key="2">
    <source>
        <dbReference type="Proteomes" id="UP001597249"/>
    </source>
</evidence>
<dbReference type="EMBL" id="JBHTMO010000005">
    <property type="protein sequence ID" value="MFD1392486.1"/>
    <property type="molecule type" value="Genomic_DNA"/>
</dbReference>
<gene>
    <name evidence="1" type="ORF">ACFQ3L_02640</name>
</gene>
<dbReference type="Proteomes" id="UP001597249">
    <property type="component" value="Unassembled WGS sequence"/>
</dbReference>
<evidence type="ECO:0000313" key="1">
    <source>
        <dbReference type="EMBL" id="MFD1392486.1"/>
    </source>
</evidence>
<name>A0ABW4B707_9LACO</name>
<sequence length="73" mass="8398">MMAVDPEKTLVLDEPMNAVFDWSDDETPVRDAIWDAYMEANNHDTIKTEEQMKPVLDMSDDDVKALAEKLLKK</sequence>
<dbReference type="Pfam" id="PF24305">
    <property type="entry name" value="P8"/>
    <property type="match status" value="1"/>
</dbReference>
<dbReference type="InterPro" id="IPR056216">
    <property type="entry name" value="P8-like"/>
</dbReference>
<dbReference type="RefSeq" id="WP_125586651.1">
    <property type="nucleotide sequence ID" value="NZ_JBHTMO010000005.1"/>
</dbReference>
<proteinExistence type="predicted"/>
<reference evidence="2" key="1">
    <citation type="journal article" date="2019" name="Int. J. Syst. Evol. Microbiol.">
        <title>The Global Catalogue of Microorganisms (GCM) 10K type strain sequencing project: providing services to taxonomists for standard genome sequencing and annotation.</title>
        <authorList>
            <consortium name="The Broad Institute Genomics Platform"/>
            <consortium name="The Broad Institute Genome Sequencing Center for Infectious Disease"/>
            <person name="Wu L."/>
            <person name="Ma J."/>
        </authorList>
    </citation>
    <scope>NUCLEOTIDE SEQUENCE [LARGE SCALE GENOMIC DNA]</scope>
    <source>
        <strain evidence="2">CCM 8911</strain>
    </source>
</reference>